<evidence type="ECO:0000256" key="16">
    <source>
        <dbReference type="ARBA" id="ARBA00023201"/>
    </source>
</evidence>
<dbReference type="GO" id="GO:0030007">
    <property type="term" value="P:intracellular potassium ion homeostasis"/>
    <property type="evidence" value="ECO:0007669"/>
    <property type="project" value="TreeGrafter"/>
</dbReference>
<reference evidence="19" key="1">
    <citation type="submission" date="2020-10" db="EMBL/GenBank/DDBJ databases">
        <authorList>
            <person name="Kikuchi T."/>
        </authorList>
    </citation>
    <scope>NUCLEOTIDE SEQUENCE</scope>
    <source>
        <strain evidence="19">NKZ352</strain>
    </source>
</reference>
<dbReference type="OrthoDB" id="5912413at2759"/>
<proteinExistence type="inferred from homology"/>
<comment type="subunit">
    <text evidence="17">The sodium/potassium-transporting ATPase is composed of a catalytic alpha subunit, an auxiliary non-catalytic beta subunit and an additional regulatory subunit.</text>
</comment>
<dbReference type="InterPro" id="IPR038702">
    <property type="entry name" value="Na/K_ATPase_sub_beta_sf"/>
</dbReference>
<evidence type="ECO:0000256" key="17">
    <source>
        <dbReference type="ARBA" id="ARBA00038795"/>
    </source>
</evidence>
<keyword evidence="16" id="KW-0739">Sodium transport</keyword>
<evidence type="ECO:0008006" key="21">
    <source>
        <dbReference type="Google" id="ProtNLM"/>
    </source>
</evidence>
<dbReference type="Proteomes" id="UP000835052">
    <property type="component" value="Unassembled WGS sequence"/>
</dbReference>
<name>A0A8S1GN75_9PELO</name>
<dbReference type="GO" id="GO:0001671">
    <property type="term" value="F:ATPase activator activity"/>
    <property type="evidence" value="ECO:0007669"/>
    <property type="project" value="TreeGrafter"/>
</dbReference>
<keyword evidence="10 18" id="KW-1133">Transmembrane helix</keyword>
<evidence type="ECO:0000256" key="15">
    <source>
        <dbReference type="ARBA" id="ARBA00023180"/>
    </source>
</evidence>
<gene>
    <name evidence="19" type="ORF">CAUJ_LOCUS505</name>
</gene>
<dbReference type="InterPro" id="IPR000402">
    <property type="entry name" value="Na/K_ATPase_sub_beta"/>
</dbReference>
<comment type="subcellular location">
    <subcellularLocation>
        <location evidence="1">Cell membrane</location>
        <topology evidence="1">Single-pass type II membrane protein</topology>
    </subcellularLocation>
</comment>
<comment type="similarity">
    <text evidence="2">Belongs to the X(+)/potassium ATPases subunit beta family.</text>
</comment>
<evidence type="ECO:0000256" key="11">
    <source>
        <dbReference type="ARBA" id="ARBA00023053"/>
    </source>
</evidence>
<dbReference type="FunFam" id="2.60.40.1660:FF:000008">
    <property type="entry name" value="Probable sodium/potassium-transporting ATPase subunit beta-3"/>
    <property type="match status" value="1"/>
</dbReference>
<evidence type="ECO:0000256" key="10">
    <source>
        <dbReference type="ARBA" id="ARBA00022989"/>
    </source>
</evidence>
<dbReference type="AlphaFoldDB" id="A0A8S1GN75"/>
<evidence type="ECO:0000256" key="9">
    <source>
        <dbReference type="ARBA" id="ARBA00022968"/>
    </source>
</evidence>
<organism evidence="19 20">
    <name type="scientific">Caenorhabditis auriculariae</name>
    <dbReference type="NCBI Taxonomy" id="2777116"/>
    <lineage>
        <taxon>Eukaryota</taxon>
        <taxon>Metazoa</taxon>
        <taxon>Ecdysozoa</taxon>
        <taxon>Nematoda</taxon>
        <taxon>Chromadorea</taxon>
        <taxon>Rhabditida</taxon>
        <taxon>Rhabditina</taxon>
        <taxon>Rhabditomorpha</taxon>
        <taxon>Rhabditoidea</taxon>
        <taxon>Rhabditidae</taxon>
        <taxon>Peloderinae</taxon>
        <taxon>Caenorhabditis</taxon>
    </lineage>
</organism>
<keyword evidence="20" id="KW-1185">Reference proteome</keyword>
<dbReference type="GO" id="GO:0006883">
    <property type="term" value="P:intracellular sodium ion homeostasis"/>
    <property type="evidence" value="ECO:0007669"/>
    <property type="project" value="TreeGrafter"/>
</dbReference>
<keyword evidence="14" id="KW-1015">Disulfide bond</keyword>
<dbReference type="EMBL" id="CAJGYM010000001">
    <property type="protein sequence ID" value="CAD6184586.1"/>
    <property type="molecule type" value="Genomic_DNA"/>
</dbReference>
<keyword evidence="12" id="KW-0406">Ion transport</keyword>
<keyword evidence="15" id="KW-0325">Glycoprotein</keyword>
<protein>
    <recommendedName>
        <fullName evidence="21">Sodium/potassium-transporting ATPase subunit beta</fullName>
    </recommendedName>
</protein>
<evidence type="ECO:0000256" key="5">
    <source>
        <dbReference type="ARBA" id="ARBA00022538"/>
    </source>
</evidence>
<accession>A0A8S1GN75</accession>
<dbReference type="PANTHER" id="PTHR11523:SF28">
    <property type="entry name" value="NA_K-ATPASE BETA SUBUNIT ISOFORM 4-RELATED"/>
    <property type="match status" value="1"/>
</dbReference>
<dbReference type="Pfam" id="PF00287">
    <property type="entry name" value="Na_K-ATPase"/>
    <property type="match status" value="1"/>
</dbReference>
<dbReference type="Gene3D" id="2.60.40.1660">
    <property type="entry name" value="Na, k-atpase alpha subunit"/>
    <property type="match status" value="1"/>
</dbReference>
<dbReference type="GO" id="GO:0005890">
    <property type="term" value="C:sodium:potassium-exchanging ATPase complex"/>
    <property type="evidence" value="ECO:0007669"/>
    <property type="project" value="InterPro"/>
</dbReference>
<keyword evidence="3" id="KW-0813">Transport</keyword>
<evidence type="ECO:0000256" key="13">
    <source>
        <dbReference type="ARBA" id="ARBA00023136"/>
    </source>
</evidence>
<dbReference type="GO" id="GO:1990573">
    <property type="term" value="P:potassium ion import across plasma membrane"/>
    <property type="evidence" value="ECO:0007669"/>
    <property type="project" value="TreeGrafter"/>
</dbReference>
<dbReference type="PANTHER" id="PTHR11523">
    <property type="entry name" value="SODIUM/POTASSIUM-DEPENDENT ATPASE BETA SUBUNIT"/>
    <property type="match status" value="1"/>
</dbReference>
<keyword evidence="9" id="KW-0735">Signal-anchor</keyword>
<feature type="transmembrane region" description="Helical" evidence="18">
    <location>
        <begin position="57"/>
        <end position="78"/>
    </location>
</feature>
<evidence type="ECO:0000256" key="1">
    <source>
        <dbReference type="ARBA" id="ARBA00004401"/>
    </source>
</evidence>
<keyword evidence="8" id="KW-0630">Potassium</keyword>
<evidence type="ECO:0000256" key="6">
    <source>
        <dbReference type="ARBA" id="ARBA00022607"/>
    </source>
</evidence>
<sequence length="322" mass="36225">MTKAAEENVNLVNGVQNSRVGANGEPSEPETFWKFLYNRERGTVLGRNLTSWVQITLFYTVFYILLAGFFIACLALFLRTLDPKVPRFYGPGTIIGVNPGVGYQPWLKENPDATLIKFNLRDPASWSPYVNQLNSYLGKYNNSEDTRECLGADDTNSQLEEGNELPCRFDLEPFEKGLCSAKNEYGYKAGSPCVVVSLNRLIGWRPVDYPKDSVPADVADRYTPGSITINCKGANHVDAEHIGRVKYLPSAGIDGRFYPYVFTQGYQQPIAMVKFESLPRNKLVIVECRAYALNIEHDVSTRLGMVYFELFVEDKPVVKAEL</sequence>
<evidence type="ECO:0000256" key="12">
    <source>
        <dbReference type="ARBA" id="ARBA00023065"/>
    </source>
</evidence>
<evidence type="ECO:0000256" key="4">
    <source>
        <dbReference type="ARBA" id="ARBA00022475"/>
    </source>
</evidence>
<evidence type="ECO:0000313" key="19">
    <source>
        <dbReference type="EMBL" id="CAD6184586.1"/>
    </source>
</evidence>
<evidence type="ECO:0000256" key="2">
    <source>
        <dbReference type="ARBA" id="ARBA00005876"/>
    </source>
</evidence>
<keyword evidence="11" id="KW-0915">Sodium</keyword>
<keyword evidence="4" id="KW-1003">Cell membrane</keyword>
<keyword evidence="6" id="KW-0740">Sodium/potassium transport</keyword>
<evidence type="ECO:0000256" key="8">
    <source>
        <dbReference type="ARBA" id="ARBA00022958"/>
    </source>
</evidence>
<keyword evidence="13 18" id="KW-0472">Membrane</keyword>
<comment type="caution">
    <text evidence="19">The sequence shown here is derived from an EMBL/GenBank/DDBJ whole genome shotgun (WGS) entry which is preliminary data.</text>
</comment>
<evidence type="ECO:0000313" key="20">
    <source>
        <dbReference type="Proteomes" id="UP000835052"/>
    </source>
</evidence>
<evidence type="ECO:0000256" key="14">
    <source>
        <dbReference type="ARBA" id="ARBA00023157"/>
    </source>
</evidence>
<keyword evidence="7 18" id="KW-0812">Transmembrane</keyword>
<evidence type="ECO:0000256" key="3">
    <source>
        <dbReference type="ARBA" id="ARBA00022448"/>
    </source>
</evidence>
<dbReference type="GO" id="GO:0036376">
    <property type="term" value="P:sodium ion export across plasma membrane"/>
    <property type="evidence" value="ECO:0007669"/>
    <property type="project" value="TreeGrafter"/>
</dbReference>
<evidence type="ECO:0000256" key="18">
    <source>
        <dbReference type="SAM" id="Phobius"/>
    </source>
</evidence>
<keyword evidence="5" id="KW-0633">Potassium transport</keyword>
<evidence type="ECO:0000256" key="7">
    <source>
        <dbReference type="ARBA" id="ARBA00022692"/>
    </source>
</evidence>